<proteinExistence type="predicted"/>
<reference evidence="1 2" key="1">
    <citation type="submission" date="2023-03" db="EMBL/GenBank/DDBJ databases">
        <authorList>
            <person name="Shen W."/>
            <person name="Cai J."/>
        </authorList>
    </citation>
    <scope>NUCLEOTIDE SEQUENCE [LARGE SCALE GENOMIC DNA]</scope>
    <source>
        <strain evidence="1 2">P72-2</strain>
    </source>
</reference>
<evidence type="ECO:0000313" key="2">
    <source>
        <dbReference type="Proteomes" id="UP001256547"/>
    </source>
</evidence>
<protein>
    <recommendedName>
        <fullName evidence="3">Phage protein</fullName>
    </recommendedName>
</protein>
<gene>
    <name evidence="1" type="ORF">P7D39_13780</name>
</gene>
<organism evidence="1 2">
    <name type="scientific">Enterococcus dongliensis</name>
    <dbReference type="NCBI Taxonomy" id="2559925"/>
    <lineage>
        <taxon>Bacteria</taxon>
        <taxon>Bacillati</taxon>
        <taxon>Bacillota</taxon>
        <taxon>Bacilli</taxon>
        <taxon>Lactobacillales</taxon>
        <taxon>Enterococcaceae</taxon>
        <taxon>Enterococcus</taxon>
    </lineage>
</organism>
<dbReference type="RefSeq" id="WP_311924995.1">
    <property type="nucleotide sequence ID" value="NZ_JARPYR010000052.1"/>
</dbReference>
<evidence type="ECO:0000313" key="1">
    <source>
        <dbReference type="EMBL" id="MDT2598065.1"/>
    </source>
</evidence>
<sequence length="82" mass="9614">MKARKKPVEIDFIPTANSKVEEVLDFCEGKAFINKYDQEMYIETLEGRMKVGKNDFIIRGVNGEFYPCKPDIFQKTYEVVRN</sequence>
<accession>A0ABU3ET75</accession>
<name>A0ABU3ET75_9ENTE</name>
<dbReference type="Proteomes" id="UP001256547">
    <property type="component" value="Unassembled WGS sequence"/>
</dbReference>
<evidence type="ECO:0008006" key="3">
    <source>
        <dbReference type="Google" id="ProtNLM"/>
    </source>
</evidence>
<comment type="caution">
    <text evidence="1">The sequence shown here is derived from an EMBL/GenBank/DDBJ whole genome shotgun (WGS) entry which is preliminary data.</text>
</comment>
<keyword evidence="2" id="KW-1185">Reference proteome</keyword>
<dbReference type="EMBL" id="JARPYR010000052">
    <property type="protein sequence ID" value="MDT2598065.1"/>
    <property type="molecule type" value="Genomic_DNA"/>
</dbReference>